<keyword evidence="11" id="KW-1185">Reference proteome</keyword>
<evidence type="ECO:0000256" key="2">
    <source>
        <dbReference type="ARBA" id="ARBA00017823"/>
    </source>
</evidence>
<keyword evidence="3" id="KW-0678">Repressor</keyword>
<protein>
    <recommendedName>
        <fullName evidence="2">Negative regulator of flagellin synthesis</fullName>
    </recommendedName>
    <alternativeName>
        <fullName evidence="8">Anti-sigma-28 factor</fullName>
    </alternativeName>
</protein>
<evidence type="ECO:0000256" key="7">
    <source>
        <dbReference type="ARBA" id="ARBA00024739"/>
    </source>
</evidence>
<feature type="domain" description="Anti-sigma-28 factor FlgM C-terminal" evidence="9">
    <location>
        <begin position="39"/>
        <end position="88"/>
    </location>
</feature>
<evidence type="ECO:0000313" key="11">
    <source>
        <dbReference type="Proteomes" id="UP000190102"/>
    </source>
</evidence>
<dbReference type="EMBL" id="FUWR01000005">
    <property type="protein sequence ID" value="SJZ67418.1"/>
    <property type="molecule type" value="Genomic_DNA"/>
</dbReference>
<accession>A0A1T4MKZ0</accession>
<dbReference type="AlphaFoldDB" id="A0A1T4MKZ0"/>
<proteinExistence type="inferred from homology"/>
<comment type="similarity">
    <text evidence="1">Belongs to the FlgM family.</text>
</comment>
<dbReference type="InterPro" id="IPR035890">
    <property type="entry name" value="Anti-sigma-28_factor_FlgM_sf"/>
</dbReference>
<dbReference type="SUPFAM" id="SSF101498">
    <property type="entry name" value="Anti-sigma factor FlgM"/>
    <property type="match status" value="1"/>
</dbReference>
<keyword evidence="5" id="KW-0805">Transcription regulation</keyword>
<dbReference type="InterPro" id="IPR031316">
    <property type="entry name" value="FlgM_C"/>
</dbReference>
<dbReference type="InterPro" id="IPR007412">
    <property type="entry name" value="FlgM"/>
</dbReference>
<evidence type="ECO:0000256" key="8">
    <source>
        <dbReference type="ARBA" id="ARBA00030117"/>
    </source>
</evidence>
<gene>
    <name evidence="10" type="ORF">SAMN02745119_01341</name>
</gene>
<dbReference type="Pfam" id="PF04316">
    <property type="entry name" value="FlgM"/>
    <property type="match status" value="1"/>
</dbReference>
<dbReference type="NCBIfam" id="TIGR03824">
    <property type="entry name" value="FlgM_jcvi"/>
    <property type="match status" value="1"/>
</dbReference>
<evidence type="ECO:0000256" key="3">
    <source>
        <dbReference type="ARBA" id="ARBA00022491"/>
    </source>
</evidence>
<dbReference type="Proteomes" id="UP000190102">
    <property type="component" value="Unassembled WGS sequence"/>
</dbReference>
<dbReference type="OrthoDB" id="5397425at2"/>
<evidence type="ECO:0000256" key="6">
    <source>
        <dbReference type="ARBA" id="ARBA00023163"/>
    </source>
</evidence>
<comment type="function">
    <text evidence="7">Responsible for the coupling of flagellin expression to flagellar assembly by preventing expression of the flagellin genes when a component of the middle class of proteins is defective. It negatively regulates flagellar genes by inhibiting the activity of FliA by directly binding to FliA.</text>
</comment>
<evidence type="ECO:0000259" key="9">
    <source>
        <dbReference type="Pfam" id="PF04316"/>
    </source>
</evidence>
<evidence type="ECO:0000313" key="10">
    <source>
        <dbReference type="EMBL" id="SJZ67418.1"/>
    </source>
</evidence>
<name>A0A1T4MKZ0_9BACT</name>
<organism evidence="10 11">
    <name type="scientific">Trichlorobacter thiogenes</name>
    <dbReference type="NCBI Taxonomy" id="115783"/>
    <lineage>
        <taxon>Bacteria</taxon>
        <taxon>Pseudomonadati</taxon>
        <taxon>Thermodesulfobacteriota</taxon>
        <taxon>Desulfuromonadia</taxon>
        <taxon>Geobacterales</taxon>
        <taxon>Geobacteraceae</taxon>
        <taxon>Trichlorobacter</taxon>
    </lineage>
</organism>
<evidence type="ECO:0000256" key="5">
    <source>
        <dbReference type="ARBA" id="ARBA00023015"/>
    </source>
</evidence>
<evidence type="ECO:0000256" key="1">
    <source>
        <dbReference type="ARBA" id="ARBA00005322"/>
    </source>
</evidence>
<dbReference type="STRING" id="115783.SAMN02745119_01341"/>
<dbReference type="RefSeq" id="WP_078789649.1">
    <property type="nucleotide sequence ID" value="NZ_FUWR01000005.1"/>
</dbReference>
<sequence length="93" mass="9837">MRIDSSTTAIFGAQPVMKTAKSEASRATQASSGVQSPFSVQLTNMVEKLSSVQPSSGDVRLDKVQDISQQLANGSYNISGQDVAEKMLMALQG</sequence>
<dbReference type="GO" id="GO:0044781">
    <property type="term" value="P:bacterial-type flagellum organization"/>
    <property type="evidence" value="ECO:0007669"/>
    <property type="project" value="UniProtKB-KW"/>
</dbReference>
<evidence type="ECO:0000256" key="4">
    <source>
        <dbReference type="ARBA" id="ARBA00022795"/>
    </source>
</evidence>
<reference evidence="11" key="1">
    <citation type="submission" date="2017-02" db="EMBL/GenBank/DDBJ databases">
        <authorList>
            <person name="Varghese N."/>
            <person name="Submissions S."/>
        </authorList>
    </citation>
    <scope>NUCLEOTIDE SEQUENCE [LARGE SCALE GENOMIC DNA]</scope>
    <source>
        <strain evidence="11">ATCC BAA-34</strain>
    </source>
</reference>
<keyword evidence="6" id="KW-0804">Transcription</keyword>
<keyword evidence="4" id="KW-1005">Bacterial flagellum biogenesis</keyword>
<dbReference type="GO" id="GO:0045892">
    <property type="term" value="P:negative regulation of DNA-templated transcription"/>
    <property type="evidence" value="ECO:0007669"/>
    <property type="project" value="InterPro"/>
</dbReference>